<dbReference type="InterPro" id="IPR028098">
    <property type="entry name" value="Glyco_trans_4-like_N"/>
</dbReference>
<gene>
    <name evidence="3" type="ORF">Q0590_11830</name>
</gene>
<proteinExistence type="predicted"/>
<dbReference type="SUPFAM" id="SSF53756">
    <property type="entry name" value="UDP-Glycosyltransferase/glycogen phosphorylase"/>
    <property type="match status" value="1"/>
</dbReference>
<feature type="domain" description="Glycosyltransferase subfamily 4-like N-terminal" evidence="2">
    <location>
        <begin position="34"/>
        <end position="186"/>
    </location>
</feature>
<reference evidence="3" key="1">
    <citation type="submission" date="2023-07" db="EMBL/GenBank/DDBJ databases">
        <title>The genome sequence of Rhodocytophaga aerolata KACC 12507.</title>
        <authorList>
            <person name="Zhang X."/>
        </authorList>
    </citation>
    <scope>NUCLEOTIDE SEQUENCE</scope>
    <source>
        <strain evidence="3">KACC 12507</strain>
    </source>
</reference>
<organism evidence="3 4">
    <name type="scientific">Rhodocytophaga aerolata</name>
    <dbReference type="NCBI Taxonomy" id="455078"/>
    <lineage>
        <taxon>Bacteria</taxon>
        <taxon>Pseudomonadati</taxon>
        <taxon>Bacteroidota</taxon>
        <taxon>Cytophagia</taxon>
        <taxon>Cytophagales</taxon>
        <taxon>Rhodocytophagaceae</taxon>
        <taxon>Rhodocytophaga</taxon>
    </lineage>
</organism>
<dbReference type="GO" id="GO:0016757">
    <property type="term" value="F:glycosyltransferase activity"/>
    <property type="evidence" value="ECO:0007669"/>
    <property type="project" value="UniProtKB-KW"/>
</dbReference>
<sequence>MKILLCTNAFENITNGPAKFANLVLQINDRYPQHQIRILTEDVSESRLTSLKYVYKVTLNYPGFLRLFGQFLRMFIYYNKAKQIQKEYDYDVLVYINSFNGLWASLVSDKPTIGMINDDNNLRTNFKNFTNQRWAKKIIFKYLEKLSAKHHKGIISNSDYLTQQILKAYSLPSTRVTRLYKSIDLDNTTFQPHREFKQPIRVLFIKADYIRGGLTVLAAALQSLQPLTFELTIIGPSQGFGNHISSIFKDTTNTTVHFLGEQPQATVFTLLTTQDIFCVPSLQEALGVANIEALAYGIPVVSTKAGGIPEVLDNGNNGWMAVPGNPLDLASALQACIQNTEQRLQKSINGRRYIERFSAPYMFKEFLRILEECK</sequence>
<dbReference type="Proteomes" id="UP001168528">
    <property type="component" value="Unassembled WGS sequence"/>
</dbReference>
<feature type="domain" description="Glycosyl transferase family 1" evidence="1">
    <location>
        <begin position="189"/>
        <end position="351"/>
    </location>
</feature>
<evidence type="ECO:0000313" key="4">
    <source>
        <dbReference type="Proteomes" id="UP001168528"/>
    </source>
</evidence>
<evidence type="ECO:0000313" key="3">
    <source>
        <dbReference type="EMBL" id="MDO1446948.1"/>
    </source>
</evidence>
<evidence type="ECO:0000259" key="1">
    <source>
        <dbReference type="Pfam" id="PF00534"/>
    </source>
</evidence>
<keyword evidence="3" id="KW-0328">Glycosyltransferase</keyword>
<dbReference type="EC" id="2.4.-.-" evidence="3"/>
<dbReference type="PANTHER" id="PTHR12526">
    <property type="entry name" value="GLYCOSYLTRANSFERASE"/>
    <property type="match status" value="1"/>
</dbReference>
<dbReference type="CDD" id="cd03801">
    <property type="entry name" value="GT4_PimA-like"/>
    <property type="match status" value="1"/>
</dbReference>
<dbReference type="PANTHER" id="PTHR12526:SF630">
    <property type="entry name" value="GLYCOSYLTRANSFERASE"/>
    <property type="match status" value="1"/>
</dbReference>
<dbReference type="InterPro" id="IPR001296">
    <property type="entry name" value="Glyco_trans_1"/>
</dbReference>
<protein>
    <submittedName>
        <fullName evidence="3">Glycosyltransferase family 4 protein</fullName>
        <ecNumber evidence="3">2.4.-.-</ecNumber>
    </submittedName>
</protein>
<dbReference type="EMBL" id="JAUKPO010000005">
    <property type="protein sequence ID" value="MDO1446948.1"/>
    <property type="molecule type" value="Genomic_DNA"/>
</dbReference>
<name>A0ABT8R6P9_9BACT</name>
<accession>A0ABT8R6P9</accession>
<keyword evidence="4" id="KW-1185">Reference proteome</keyword>
<dbReference type="Gene3D" id="3.40.50.2000">
    <property type="entry name" value="Glycogen Phosphorylase B"/>
    <property type="match status" value="2"/>
</dbReference>
<keyword evidence="3" id="KW-0808">Transferase</keyword>
<dbReference type="RefSeq" id="WP_302037751.1">
    <property type="nucleotide sequence ID" value="NZ_JAUKPO010000005.1"/>
</dbReference>
<evidence type="ECO:0000259" key="2">
    <source>
        <dbReference type="Pfam" id="PF13439"/>
    </source>
</evidence>
<comment type="caution">
    <text evidence="3">The sequence shown here is derived from an EMBL/GenBank/DDBJ whole genome shotgun (WGS) entry which is preliminary data.</text>
</comment>
<dbReference type="Pfam" id="PF00534">
    <property type="entry name" value="Glycos_transf_1"/>
    <property type="match status" value="1"/>
</dbReference>
<dbReference type="Pfam" id="PF13439">
    <property type="entry name" value="Glyco_transf_4"/>
    <property type="match status" value="1"/>
</dbReference>